<dbReference type="GO" id="GO:0005198">
    <property type="term" value="F:structural molecule activity"/>
    <property type="evidence" value="ECO:0007669"/>
    <property type="project" value="InterPro"/>
</dbReference>
<dbReference type="GO" id="GO:0009288">
    <property type="term" value="C:bacterial-type flagellum"/>
    <property type="evidence" value="ECO:0007669"/>
    <property type="project" value="InterPro"/>
</dbReference>
<gene>
    <name evidence="1" type="ORF">EYR15_02710</name>
</gene>
<accession>A0A4Q9GSC4</accession>
<comment type="caution">
    <text evidence="1">The sequence shown here is derived from an EMBL/GenBank/DDBJ whole genome shotgun (WGS) entry which is preliminary data.</text>
</comment>
<dbReference type="PANTHER" id="PTHR42792:SF1">
    <property type="entry name" value="FLAGELLAR HOOK-ASSOCIATED PROTEIN 3"/>
    <property type="match status" value="1"/>
</dbReference>
<keyword evidence="2" id="KW-1185">Reference proteome</keyword>
<dbReference type="EMBL" id="SIUB01000001">
    <property type="protein sequence ID" value="TBN55070.1"/>
    <property type="molecule type" value="Genomic_DNA"/>
</dbReference>
<evidence type="ECO:0000313" key="1">
    <source>
        <dbReference type="EMBL" id="TBN55070.1"/>
    </source>
</evidence>
<dbReference type="InterPro" id="IPR001492">
    <property type="entry name" value="Flagellin"/>
</dbReference>
<proteinExistence type="predicted"/>
<protein>
    <submittedName>
        <fullName evidence="1">Uncharacterized protein</fullName>
    </submittedName>
</protein>
<name>A0A4Q9GSC4_9HYPH</name>
<dbReference type="Proteomes" id="UP000291613">
    <property type="component" value="Unassembled WGS sequence"/>
</dbReference>
<evidence type="ECO:0000313" key="2">
    <source>
        <dbReference type="Proteomes" id="UP000291613"/>
    </source>
</evidence>
<organism evidence="1 2">
    <name type="scientific">Hansschlegelia quercus</name>
    <dbReference type="NCBI Taxonomy" id="2528245"/>
    <lineage>
        <taxon>Bacteria</taxon>
        <taxon>Pseudomonadati</taxon>
        <taxon>Pseudomonadota</taxon>
        <taxon>Alphaproteobacteria</taxon>
        <taxon>Hyphomicrobiales</taxon>
        <taxon>Methylopilaceae</taxon>
        <taxon>Hansschlegelia</taxon>
    </lineage>
</organism>
<dbReference type="RefSeq" id="WP_131001321.1">
    <property type="nucleotide sequence ID" value="NZ_JBHSZR010000002.1"/>
</dbReference>
<dbReference type="SUPFAM" id="SSF64518">
    <property type="entry name" value="Phase 1 flagellin"/>
    <property type="match status" value="1"/>
</dbReference>
<reference evidence="1 2" key="1">
    <citation type="submission" date="2019-02" db="EMBL/GenBank/DDBJ databases">
        <title>Hansschlegelia quercus sp. nov., a novel methylotrophic bacterium from buds of oak (Quercus robur L.).</title>
        <authorList>
            <person name="Agafonova N.V."/>
            <person name="Kaparullina E.N."/>
            <person name="Grouzdev D.S."/>
            <person name="Doronina N.V."/>
        </authorList>
    </citation>
    <scope>NUCLEOTIDE SEQUENCE [LARGE SCALE GENOMIC DNA]</scope>
    <source>
        <strain evidence="1 2">Dub</strain>
    </source>
</reference>
<dbReference type="AlphaFoldDB" id="A0A4Q9GSC4"/>
<dbReference type="OrthoDB" id="7312911at2"/>
<dbReference type="PANTHER" id="PTHR42792">
    <property type="entry name" value="FLAGELLIN"/>
    <property type="match status" value="1"/>
</dbReference>
<sequence length="644" mass="65197">MSSIGPYTSIAGFTPSLARALQKSQDSLDDLSMQYASGKISQSYAGLGAGRSTSLAMRAALSSIASYQQTAATVTTRVNLMNASVTRLNDLAGEYATIDSGGFQLTSSGLTVAQSQAETDLTDAIAQLNNQVGGRYLFSGRSTTTKPVLTADQIMADSGSKSGLRTVIDQRKLADVGANGLGRINVSGVTGSTFNVTEQASGPFGFKISSLNSTLSNGVANGPTATPPSVTLGLTGQPTAGGQTKVGVQLPDGSAQTITLTAVAAYSTPPVSGEFLLGATPEDTATNMQTAFGDALGALGVAGNGGIQVSTSDDGLSFKVSEQASGDGGVKLTSANSTLDTGVATGPTAAIPPSITLGLTGQPLAGENVRVGLTLPDGSTEEIKLTAIAATSTSEPQAGEFRIGATQEETAQNMQAAFGASLRKLADTSLVAASAIQAGNEFFDSPAAGQGPGRVGGFDGTYATDADRVAALQNATSLDTSDTTDKTVAWYQGDNSSSDARKTAAATISDGVSVSYGAQANENGLRDVVKSLAVFSSMTFSSSDTNANERYAALTNRISSNLGSAETTKAIQTISADLSTTTTSIKSAGDRATAAKAMAEDTLSDVEDADKTEVAVKLSALQSQLEASYSIVAALKDLSLVNFL</sequence>